<dbReference type="Proteomes" id="UP000051673">
    <property type="component" value="Unassembled WGS sequence"/>
</dbReference>
<keyword evidence="9" id="KW-0547">Nucleotide-binding</keyword>
<evidence type="ECO:0000256" key="2">
    <source>
        <dbReference type="ARBA" id="ARBA00000565"/>
    </source>
</evidence>
<evidence type="ECO:0000256" key="6">
    <source>
        <dbReference type="ARBA" id="ARBA00012963"/>
    </source>
</evidence>
<dbReference type="GO" id="GO:0008902">
    <property type="term" value="F:hydroxymethylpyrimidine kinase activity"/>
    <property type="evidence" value="ECO:0007669"/>
    <property type="project" value="UniProtKB-EC"/>
</dbReference>
<dbReference type="SUPFAM" id="SSF53613">
    <property type="entry name" value="Ribokinase-like"/>
    <property type="match status" value="1"/>
</dbReference>
<keyword evidence="8" id="KW-0808">Transferase</keyword>
<dbReference type="EC" id="2.7.4.7" evidence="6"/>
<evidence type="ECO:0000259" key="16">
    <source>
        <dbReference type="Pfam" id="PF08543"/>
    </source>
</evidence>
<dbReference type="GO" id="GO:0009228">
    <property type="term" value="P:thiamine biosynthetic process"/>
    <property type="evidence" value="ECO:0007669"/>
    <property type="project" value="UniProtKB-KW"/>
</dbReference>
<dbReference type="Pfam" id="PF08543">
    <property type="entry name" value="Phos_pyr_kin"/>
    <property type="match status" value="1"/>
</dbReference>
<protein>
    <recommendedName>
        <fullName evidence="7">Hydroxymethylpyrimidine/phosphomethylpyrimidine kinase</fullName>
        <ecNumber evidence="5">2.7.1.49</ecNumber>
        <ecNumber evidence="6">2.7.4.7</ecNumber>
    </recommendedName>
    <alternativeName>
        <fullName evidence="14">Hydroxymethylpyrimidine kinase</fullName>
    </alternativeName>
    <alternativeName>
        <fullName evidence="15">Hydroxymethylpyrimidine phosphate kinase</fullName>
    </alternativeName>
</protein>
<evidence type="ECO:0000256" key="10">
    <source>
        <dbReference type="ARBA" id="ARBA00022777"/>
    </source>
</evidence>
<dbReference type="GO" id="GO:0008972">
    <property type="term" value="F:phosphomethylpyrimidine kinase activity"/>
    <property type="evidence" value="ECO:0007669"/>
    <property type="project" value="UniProtKB-EC"/>
</dbReference>
<dbReference type="GO" id="GO:0005829">
    <property type="term" value="C:cytosol"/>
    <property type="evidence" value="ECO:0007669"/>
    <property type="project" value="TreeGrafter"/>
</dbReference>
<dbReference type="GO" id="GO:0005524">
    <property type="term" value="F:ATP binding"/>
    <property type="evidence" value="ECO:0007669"/>
    <property type="project" value="UniProtKB-KW"/>
</dbReference>
<evidence type="ECO:0000256" key="15">
    <source>
        <dbReference type="ARBA" id="ARBA00043176"/>
    </source>
</evidence>
<dbReference type="Gene3D" id="3.40.1190.20">
    <property type="match status" value="1"/>
</dbReference>
<dbReference type="FunFam" id="3.40.1190.20:FF:000003">
    <property type="entry name" value="Phosphomethylpyrimidine kinase ThiD"/>
    <property type="match status" value="1"/>
</dbReference>
<comment type="catalytic activity">
    <reaction evidence="2">
        <text>4-amino-2-methyl-5-(phosphooxymethyl)pyrimidine + ATP = 4-amino-2-methyl-5-(diphosphooxymethyl)pyrimidine + ADP</text>
        <dbReference type="Rhea" id="RHEA:19893"/>
        <dbReference type="ChEBI" id="CHEBI:30616"/>
        <dbReference type="ChEBI" id="CHEBI:57841"/>
        <dbReference type="ChEBI" id="CHEBI:58354"/>
        <dbReference type="ChEBI" id="CHEBI:456216"/>
        <dbReference type="EC" id="2.7.4.7"/>
    </reaction>
</comment>
<dbReference type="InterPro" id="IPR013749">
    <property type="entry name" value="PM/HMP-P_kinase-1"/>
</dbReference>
<proteinExistence type="inferred from homology"/>
<sequence>MALEKIPQVLTIAGTDASGGAGLNADTRFFALAHVYAATVVTGITAQNTQGVQAMMPVSESLLRQQMKSVMDDLDIKAIKTGALFDEHIVKTVADLVSEFPEIPLVIDPVMVAKGGAKLLSDAAIDLMIKALLPLSDLITPNLEEAAVITGQSINSKDDMCQAAQAIQQLGAKHVLLKGGHGAEETVSDLLYTADQQAYWYRSERFDTIRTHGTGDTLSAYITAGLAKELTLPEIMPDAKVYMNQVIQNGIDVGHGHGPLNLWAGMLEENKG</sequence>
<keyword evidence="11" id="KW-0067">ATP-binding</keyword>
<dbReference type="EC" id="2.7.1.49" evidence="5"/>
<dbReference type="InterPro" id="IPR004399">
    <property type="entry name" value="HMP/HMP-P_kinase_dom"/>
</dbReference>
<evidence type="ECO:0000256" key="4">
    <source>
        <dbReference type="ARBA" id="ARBA00009879"/>
    </source>
</evidence>
<dbReference type="AlphaFoldDB" id="A0A0R2JQA2"/>
<comment type="pathway">
    <text evidence="3">Cofactor biosynthesis; thiamine diphosphate biosynthesis; 4-amino-2-methyl-5-diphosphomethylpyrimidine from 5-amino-1-(5-phospho-D-ribosyl)imidazole: step 3/3.</text>
</comment>
<dbReference type="PATRIC" id="fig|1620.3.peg.91"/>
<reference evidence="17 18" key="1">
    <citation type="journal article" date="2015" name="Genome Announc.">
        <title>Expanding the biotechnology potential of lactobacilli through comparative genomics of 213 strains and associated genera.</title>
        <authorList>
            <person name="Sun Z."/>
            <person name="Harris H.M."/>
            <person name="McCann A."/>
            <person name="Guo C."/>
            <person name="Argimon S."/>
            <person name="Zhang W."/>
            <person name="Yang X."/>
            <person name="Jeffery I.B."/>
            <person name="Cooney J.C."/>
            <person name="Kagawa T.F."/>
            <person name="Liu W."/>
            <person name="Song Y."/>
            <person name="Salvetti E."/>
            <person name="Wrobel A."/>
            <person name="Rasinkangas P."/>
            <person name="Parkhill J."/>
            <person name="Rea M.C."/>
            <person name="O'Sullivan O."/>
            <person name="Ritari J."/>
            <person name="Douillard F.P."/>
            <person name="Paul Ross R."/>
            <person name="Yang R."/>
            <person name="Briner A.E."/>
            <person name="Felis G.E."/>
            <person name="de Vos W.M."/>
            <person name="Barrangou R."/>
            <person name="Klaenhammer T.R."/>
            <person name="Caufield P.W."/>
            <person name="Cui Y."/>
            <person name="Zhang H."/>
            <person name="O'Toole P.W."/>
        </authorList>
    </citation>
    <scope>NUCLEOTIDE SEQUENCE [LARGE SCALE GENOMIC DNA]</scope>
    <source>
        <strain evidence="17 18">DSM 20014</strain>
    </source>
</reference>
<dbReference type="CDD" id="cd01169">
    <property type="entry name" value="HMPP_kinase"/>
    <property type="match status" value="1"/>
</dbReference>
<evidence type="ECO:0000256" key="3">
    <source>
        <dbReference type="ARBA" id="ARBA00004769"/>
    </source>
</evidence>
<evidence type="ECO:0000256" key="8">
    <source>
        <dbReference type="ARBA" id="ARBA00022679"/>
    </source>
</evidence>
<keyword evidence="10" id="KW-0418">Kinase</keyword>
<dbReference type="STRING" id="1620.IV67_GL000086"/>
<keyword evidence="12" id="KW-0784">Thiamine biosynthesis</keyword>
<organism evidence="17 18">
    <name type="scientific">Weissella minor</name>
    <dbReference type="NCBI Taxonomy" id="1620"/>
    <lineage>
        <taxon>Bacteria</taxon>
        <taxon>Bacillati</taxon>
        <taxon>Bacillota</taxon>
        <taxon>Bacilli</taxon>
        <taxon>Lactobacillales</taxon>
        <taxon>Lactobacillaceae</taxon>
        <taxon>Weissella</taxon>
    </lineage>
</organism>
<evidence type="ECO:0000256" key="7">
    <source>
        <dbReference type="ARBA" id="ARBA00019161"/>
    </source>
</evidence>
<feature type="domain" description="Pyridoxamine kinase/Phosphomethylpyrimidine kinase" evidence="16">
    <location>
        <begin position="16"/>
        <end position="261"/>
    </location>
</feature>
<comment type="caution">
    <text evidence="17">The sequence shown here is derived from an EMBL/GenBank/DDBJ whole genome shotgun (WGS) entry which is preliminary data.</text>
</comment>
<dbReference type="InterPro" id="IPR029056">
    <property type="entry name" value="Ribokinase-like"/>
</dbReference>
<dbReference type="OrthoDB" id="9810880at2"/>
<evidence type="ECO:0000313" key="18">
    <source>
        <dbReference type="Proteomes" id="UP000051673"/>
    </source>
</evidence>
<evidence type="ECO:0000256" key="9">
    <source>
        <dbReference type="ARBA" id="ARBA00022741"/>
    </source>
</evidence>
<dbReference type="PANTHER" id="PTHR20858:SF17">
    <property type="entry name" value="HYDROXYMETHYLPYRIMIDINE_PHOSPHOMETHYLPYRIMIDINE KINASE THI20-RELATED"/>
    <property type="match status" value="1"/>
</dbReference>
<evidence type="ECO:0000256" key="5">
    <source>
        <dbReference type="ARBA" id="ARBA00012135"/>
    </source>
</evidence>
<dbReference type="NCBIfam" id="TIGR00097">
    <property type="entry name" value="HMP-P_kinase"/>
    <property type="match status" value="1"/>
</dbReference>
<evidence type="ECO:0000256" key="1">
    <source>
        <dbReference type="ARBA" id="ARBA00000151"/>
    </source>
</evidence>
<dbReference type="EMBL" id="JQCD01000004">
    <property type="protein sequence ID" value="KRN78070.1"/>
    <property type="molecule type" value="Genomic_DNA"/>
</dbReference>
<accession>A0A0R2JQA2</accession>
<evidence type="ECO:0000313" key="17">
    <source>
        <dbReference type="EMBL" id="KRN78070.1"/>
    </source>
</evidence>
<keyword evidence="18" id="KW-1185">Reference proteome</keyword>
<dbReference type="RefSeq" id="WP_057785942.1">
    <property type="nucleotide sequence ID" value="NZ_JQCD01000004.1"/>
</dbReference>
<evidence type="ECO:0000256" key="11">
    <source>
        <dbReference type="ARBA" id="ARBA00022840"/>
    </source>
</evidence>
<gene>
    <name evidence="17" type="ORF">IV67_GL000086</name>
</gene>
<evidence type="ECO:0000256" key="14">
    <source>
        <dbReference type="ARBA" id="ARBA00042102"/>
    </source>
</evidence>
<comment type="similarity">
    <text evidence="4">Belongs to the ThiD family.</text>
</comment>
<name>A0A0R2JQA2_9LACO</name>
<comment type="catalytic activity">
    <reaction evidence="1">
        <text>4-amino-5-hydroxymethyl-2-methylpyrimidine + ATP = 4-amino-2-methyl-5-(phosphooxymethyl)pyrimidine + ADP + H(+)</text>
        <dbReference type="Rhea" id="RHEA:23096"/>
        <dbReference type="ChEBI" id="CHEBI:15378"/>
        <dbReference type="ChEBI" id="CHEBI:16892"/>
        <dbReference type="ChEBI" id="CHEBI:30616"/>
        <dbReference type="ChEBI" id="CHEBI:58354"/>
        <dbReference type="ChEBI" id="CHEBI:456216"/>
        <dbReference type="EC" id="2.7.1.49"/>
    </reaction>
</comment>
<dbReference type="PANTHER" id="PTHR20858">
    <property type="entry name" value="PHOSPHOMETHYLPYRIMIDINE KINASE"/>
    <property type="match status" value="1"/>
</dbReference>
<evidence type="ECO:0000256" key="12">
    <source>
        <dbReference type="ARBA" id="ARBA00022977"/>
    </source>
</evidence>
<comment type="pathway">
    <text evidence="13">Cofactor biosynthesis; thiamine diphosphate biosynthesis; 4-amino-2-methyl-5-diphosphomethylpyrimidine from 5-amino-1-(5-phospho-D-ribosyl)imidazole: step 2/3.</text>
</comment>
<evidence type="ECO:0000256" key="13">
    <source>
        <dbReference type="ARBA" id="ARBA00037917"/>
    </source>
</evidence>